<evidence type="ECO:0000313" key="6">
    <source>
        <dbReference type="EMBL" id="KAK5835061.1"/>
    </source>
</evidence>
<dbReference type="PROSITE" id="PS51375">
    <property type="entry name" value="PPR"/>
    <property type="match status" value="9"/>
</dbReference>
<feature type="repeat" description="PPR" evidence="3">
    <location>
        <begin position="715"/>
        <end position="749"/>
    </location>
</feature>
<dbReference type="Proteomes" id="UP001358586">
    <property type="component" value="Chromosome 4"/>
</dbReference>
<keyword evidence="2" id="KW-0677">Repeat</keyword>
<evidence type="ECO:0000259" key="5">
    <source>
        <dbReference type="Pfam" id="PF13850"/>
    </source>
</evidence>
<dbReference type="PANTHER" id="PTHR47934">
    <property type="entry name" value="PENTATRICOPEPTIDE REPEAT-CONTAINING PROTEIN PET309, MITOCHONDRIAL"/>
    <property type="match status" value="1"/>
</dbReference>
<organism evidence="6 7">
    <name type="scientific">Gossypium arboreum</name>
    <name type="common">Tree cotton</name>
    <name type="synonym">Gossypium nanking</name>
    <dbReference type="NCBI Taxonomy" id="29729"/>
    <lineage>
        <taxon>Eukaryota</taxon>
        <taxon>Viridiplantae</taxon>
        <taxon>Streptophyta</taxon>
        <taxon>Embryophyta</taxon>
        <taxon>Tracheophyta</taxon>
        <taxon>Spermatophyta</taxon>
        <taxon>Magnoliopsida</taxon>
        <taxon>eudicotyledons</taxon>
        <taxon>Gunneridae</taxon>
        <taxon>Pentapetalae</taxon>
        <taxon>rosids</taxon>
        <taxon>malvids</taxon>
        <taxon>Malvales</taxon>
        <taxon>Malvaceae</taxon>
        <taxon>Malvoideae</taxon>
        <taxon>Gossypium</taxon>
    </lineage>
</organism>
<dbReference type="Pfam" id="PF01535">
    <property type="entry name" value="PPR"/>
    <property type="match status" value="2"/>
</dbReference>
<comment type="caution">
    <text evidence="6">The sequence shown here is derived from an EMBL/GenBank/DDBJ whole genome shotgun (WGS) entry which is preliminary data.</text>
</comment>
<dbReference type="Pfam" id="PF13041">
    <property type="entry name" value="PPR_2"/>
    <property type="match status" value="3"/>
</dbReference>
<name>A0ABR0Q744_GOSAR</name>
<dbReference type="NCBIfam" id="TIGR00756">
    <property type="entry name" value="PPR"/>
    <property type="match status" value="8"/>
</dbReference>
<dbReference type="InterPro" id="IPR039542">
    <property type="entry name" value="Erv_N"/>
</dbReference>
<feature type="repeat" description="PPR" evidence="3">
    <location>
        <begin position="782"/>
        <end position="816"/>
    </location>
</feature>
<dbReference type="InterPro" id="IPR012936">
    <property type="entry name" value="Erv_C"/>
</dbReference>
<protein>
    <recommendedName>
        <fullName evidence="8">Pentatricopeptide repeat-containing protein At3g59040</fullName>
    </recommendedName>
</protein>
<feature type="repeat" description="PPR" evidence="3">
    <location>
        <begin position="677"/>
        <end position="711"/>
    </location>
</feature>
<reference evidence="6 7" key="1">
    <citation type="submission" date="2023-03" db="EMBL/GenBank/DDBJ databases">
        <title>WGS of Gossypium arboreum.</title>
        <authorList>
            <person name="Yu D."/>
        </authorList>
    </citation>
    <scope>NUCLEOTIDE SEQUENCE [LARGE SCALE GENOMIC DNA]</scope>
    <source>
        <tissue evidence="6">Leaf</tissue>
    </source>
</reference>
<dbReference type="EMBL" id="JARKNE010000004">
    <property type="protein sequence ID" value="KAK5835061.1"/>
    <property type="molecule type" value="Genomic_DNA"/>
</dbReference>
<dbReference type="InterPro" id="IPR051114">
    <property type="entry name" value="Mito_RNA_Proc_CCM1"/>
</dbReference>
<feature type="repeat" description="PPR" evidence="3">
    <location>
        <begin position="642"/>
        <end position="676"/>
    </location>
</feature>
<feature type="repeat" description="PPR" evidence="3">
    <location>
        <begin position="607"/>
        <end position="641"/>
    </location>
</feature>
<feature type="repeat" description="PPR" evidence="3">
    <location>
        <begin position="852"/>
        <end position="886"/>
    </location>
</feature>
<sequence>MNRSGEDFPVEFPSTDEKFQSWTHSVEYVSTLNSHNDMRKLIKRRKMGLKQTIRSLDAFPRTEEHLLQKTQSGALVSIVGLVIMATLFTHELTYYLTTYTVHEMSVDFKRGETLPIHINMTFPSLPCDVASVDAIDLSGKHEVDLDTNIWKLRLNSHGHIIGTEYLSDLVEKQHTTRNHDDKEHHDGSAKKPHKFSFDKDAENMINKVKKALENGEGCRVYGVLDVQRVAGNFHISVHALNIYVAQMIFGGATHVNVSHMIHDLSFGPKYPGLHNPLDDTVRILHDTSGTFKYYIKIVPTEYRYISKEVLPTNQFSVSEYFSPMNEFDRTWPAVYFLYDLSPITVTIKEERRSFLHFTTRLSAVLGGTFALTGMLDRWMYRLIKALTTTSARALFVVFPCTQDLDALGGFLIFRLFVLLSLFHLFSRRAVMEASHSSSSSIYGSGLHQNFFRRSPLVSAMPLNSRLSFPTTLVANPLPPKLYFSTKHAILRVGQSPRLLKIDGNNPLVGVISMGMLAPRKFFKKRKKVEHFKDAADEAKQKSWRRLMQEIEDTGSASTVLRRQRTNDQSLSKDLVLGTLVRFKQMKKWHYVSEILEWLRGQSWWDFSEMDFLMLITAYGKQGDFNKAEKILSFMNKKCYVPSVVSHTALMEAYGKGGRYNNAEAIFRRMQSSGPEPSAVTYQIILKILVEGNKFKEAEEVFETLLEKEKYPLKPDQKMFHMMIYMYKKAGSYEKARKLFALMAERGVKQSTVTYNSLMSFETNYKEVSKIYDQMQRAGLHPDVVSYALLINAYGKARREEEALAVFEEMLDAGIRPTHKSYNILLDAFAISGMLEQARTVFKSMRRDRYTPDICSYTTMLSAYVNASDMEGAEKFFTRLKRDGLKPNIVTYGTLMKGYAKVNNLEKMMETYEEMRLSGIKANQTIFTTLMDAYGKNRDFGSAVVWYKEMGSYGVPPDQKAKKILLSLATTADEQKEAKQLVGCMETKVNGFSRLLDEEDNNDHIEEAILYEKTG</sequence>
<dbReference type="Pfam" id="PF07970">
    <property type="entry name" value="COPIIcoated_ERV"/>
    <property type="match status" value="1"/>
</dbReference>
<accession>A0ABR0Q744</accession>
<dbReference type="Pfam" id="PF13850">
    <property type="entry name" value="ERGIC_N"/>
    <property type="match status" value="1"/>
</dbReference>
<dbReference type="PANTHER" id="PTHR47934:SF4">
    <property type="entry name" value="OS08G0191900 PROTEIN"/>
    <property type="match status" value="1"/>
</dbReference>
<proteinExistence type="inferred from homology"/>
<evidence type="ECO:0000256" key="2">
    <source>
        <dbReference type="ARBA" id="ARBA00022737"/>
    </source>
</evidence>
<dbReference type="Gene3D" id="1.25.40.10">
    <property type="entry name" value="Tetratricopeptide repeat domain"/>
    <property type="match status" value="4"/>
</dbReference>
<dbReference type="Pfam" id="PF13812">
    <property type="entry name" value="PPR_3"/>
    <property type="match status" value="1"/>
</dbReference>
<dbReference type="InterPro" id="IPR002885">
    <property type="entry name" value="PPR_rpt"/>
</dbReference>
<evidence type="ECO:0000256" key="1">
    <source>
        <dbReference type="ARBA" id="ARBA00007626"/>
    </source>
</evidence>
<dbReference type="SUPFAM" id="SSF81901">
    <property type="entry name" value="HCP-like"/>
    <property type="match status" value="1"/>
</dbReference>
<evidence type="ECO:0000259" key="4">
    <source>
        <dbReference type="Pfam" id="PF07970"/>
    </source>
</evidence>
<feature type="repeat" description="PPR" evidence="3">
    <location>
        <begin position="887"/>
        <end position="921"/>
    </location>
</feature>
<feature type="repeat" description="PPR" evidence="3">
    <location>
        <begin position="922"/>
        <end position="956"/>
    </location>
</feature>
<gene>
    <name evidence="6" type="ORF">PVK06_010746</name>
</gene>
<evidence type="ECO:0008006" key="8">
    <source>
        <dbReference type="Google" id="ProtNLM"/>
    </source>
</evidence>
<feature type="repeat" description="PPR" evidence="3">
    <location>
        <begin position="817"/>
        <end position="851"/>
    </location>
</feature>
<evidence type="ECO:0000313" key="7">
    <source>
        <dbReference type="Proteomes" id="UP001358586"/>
    </source>
</evidence>
<feature type="domain" description="Endoplasmic reticulum vesicle transporter N-terminal" evidence="5">
    <location>
        <begin position="53"/>
        <end position="142"/>
    </location>
</feature>
<keyword evidence="7" id="KW-1185">Reference proteome</keyword>
<feature type="domain" description="Endoplasmic reticulum vesicle transporter C-terminal" evidence="4">
    <location>
        <begin position="202"/>
        <end position="376"/>
    </location>
</feature>
<evidence type="ECO:0000256" key="3">
    <source>
        <dbReference type="PROSITE-ProRule" id="PRU00708"/>
    </source>
</evidence>
<dbReference type="InterPro" id="IPR011990">
    <property type="entry name" value="TPR-like_helical_dom_sf"/>
</dbReference>
<comment type="similarity">
    <text evidence="1">Belongs to the PPR family. P subfamily.</text>
</comment>